<dbReference type="RefSeq" id="WP_215234457.1">
    <property type="nucleotide sequence ID" value="NZ_CAJRAU010000004.1"/>
</dbReference>
<keyword evidence="2" id="KW-0378">Hydrolase</keyword>
<protein>
    <submittedName>
        <fullName evidence="2">Metal-dependent hydrolase YfiT</fullName>
        <ecNumber evidence="2">3.-.-.-</ecNumber>
    </submittedName>
</protein>
<dbReference type="Proteomes" id="UP000679725">
    <property type="component" value="Unassembled WGS sequence"/>
</dbReference>
<evidence type="ECO:0000313" key="3">
    <source>
        <dbReference type="Proteomes" id="UP000679725"/>
    </source>
</evidence>
<reference evidence="2 3" key="1">
    <citation type="submission" date="2021-04" db="EMBL/GenBank/DDBJ databases">
        <authorList>
            <person name="Rodrigo-Torres L."/>
            <person name="Arahal R. D."/>
            <person name="Lucena T."/>
        </authorList>
    </citation>
    <scope>NUCLEOTIDE SEQUENCE [LARGE SCALE GENOMIC DNA]</scope>
    <source>
        <strain evidence="2 3">CECT 9623</strain>
    </source>
</reference>
<evidence type="ECO:0000313" key="2">
    <source>
        <dbReference type="EMBL" id="CAG5070585.1"/>
    </source>
</evidence>
<organism evidence="2 3">
    <name type="scientific">Dyadobacter linearis</name>
    <dbReference type="NCBI Taxonomy" id="2823330"/>
    <lineage>
        <taxon>Bacteria</taxon>
        <taxon>Pseudomonadati</taxon>
        <taxon>Bacteroidota</taxon>
        <taxon>Cytophagia</taxon>
        <taxon>Cytophagales</taxon>
        <taxon>Spirosomataceae</taxon>
        <taxon>Dyadobacter</taxon>
    </lineage>
</organism>
<dbReference type="EMBL" id="CAJRAU010000004">
    <property type="protein sequence ID" value="CAG5070585.1"/>
    <property type="molecule type" value="Genomic_DNA"/>
</dbReference>
<dbReference type="InterPro" id="IPR034660">
    <property type="entry name" value="DinB/YfiT-like"/>
</dbReference>
<comment type="caution">
    <text evidence="2">The sequence shown here is derived from an EMBL/GenBank/DDBJ whole genome shotgun (WGS) entry which is preliminary data.</text>
</comment>
<dbReference type="Pfam" id="PF12867">
    <property type="entry name" value="DinB_2"/>
    <property type="match status" value="1"/>
</dbReference>
<dbReference type="SUPFAM" id="SSF109854">
    <property type="entry name" value="DinB/YfiT-like putative metalloenzymes"/>
    <property type="match status" value="1"/>
</dbReference>
<gene>
    <name evidence="2" type="primary">yfiT_2</name>
    <name evidence="2" type="ORF">DYBT9623_03131</name>
</gene>
<dbReference type="NCBIfam" id="NF009807">
    <property type="entry name" value="PRK13291.1"/>
    <property type="match status" value="1"/>
</dbReference>
<sequence length="175" mass="20210">MTDRRYPIGPFVPQESYTEEELTELIATIESAPSAYRELAASFSEEDLAKTYREGSWTVQQLIHHVADIHLVHFFRMKKALTEPDYKEVTLINMDGWVKTPEANFYPVEDSLAAFESIGNRYVYLAKNLTAEQLDIAYFHPVRQIWISQKNALAMSAWHVKHHFAHIELALGILE</sequence>
<dbReference type="GO" id="GO:0016787">
    <property type="term" value="F:hydrolase activity"/>
    <property type="evidence" value="ECO:0007669"/>
    <property type="project" value="UniProtKB-KW"/>
</dbReference>
<feature type="domain" description="DinB-like" evidence="1">
    <location>
        <begin position="29"/>
        <end position="167"/>
    </location>
</feature>
<name>A0ABN7R8Q5_9BACT</name>
<proteinExistence type="predicted"/>
<evidence type="ECO:0000259" key="1">
    <source>
        <dbReference type="Pfam" id="PF12867"/>
    </source>
</evidence>
<dbReference type="EC" id="3.-.-.-" evidence="2"/>
<accession>A0ABN7R8Q5</accession>
<dbReference type="InterPro" id="IPR024775">
    <property type="entry name" value="DinB-like"/>
</dbReference>
<keyword evidence="3" id="KW-1185">Reference proteome</keyword>
<dbReference type="Gene3D" id="1.20.120.450">
    <property type="entry name" value="dinb family like domain"/>
    <property type="match status" value="1"/>
</dbReference>